<accession>A0A7I7T058</accession>
<reference evidence="2 3" key="1">
    <citation type="journal article" date="2019" name="Emerg. Microbes Infect.">
        <title>Comprehensive subspecies identification of 175 nontuberculous mycobacteria species based on 7547 genomic profiles.</title>
        <authorList>
            <person name="Matsumoto Y."/>
            <person name="Kinjo T."/>
            <person name="Motooka D."/>
            <person name="Nabeya D."/>
            <person name="Jung N."/>
            <person name="Uechi K."/>
            <person name="Horii T."/>
            <person name="Iida T."/>
            <person name="Fujita J."/>
            <person name="Nakamura S."/>
        </authorList>
    </citation>
    <scope>NUCLEOTIDE SEQUENCE [LARGE SCALE GENOMIC DNA]</scope>
    <source>
        <strain evidence="2 3">JCM 30396</strain>
    </source>
</reference>
<feature type="signal peptide" evidence="1">
    <location>
        <begin position="1"/>
        <end position="27"/>
    </location>
</feature>
<protein>
    <submittedName>
        <fullName evidence="2">Uncharacterized protein</fullName>
    </submittedName>
</protein>
<dbReference type="RefSeq" id="WP_163746450.1">
    <property type="nucleotide sequence ID" value="NZ_AP022596.1"/>
</dbReference>
<feature type="chain" id="PRO_5039674532" evidence="1">
    <location>
        <begin position="28"/>
        <end position="166"/>
    </location>
</feature>
<organism evidence="2 3">
    <name type="scientific">Mycolicibacterium helvum</name>
    <dbReference type="NCBI Taxonomy" id="1534349"/>
    <lineage>
        <taxon>Bacteria</taxon>
        <taxon>Bacillati</taxon>
        <taxon>Actinomycetota</taxon>
        <taxon>Actinomycetes</taxon>
        <taxon>Mycobacteriales</taxon>
        <taxon>Mycobacteriaceae</taxon>
        <taxon>Mycolicibacterium</taxon>
    </lineage>
</organism>
<dbReference type="EMBL" id="AP022596">
    <property type="protein sequence ID" value="BBY62677.1"/>
    <property type="molecule type" value="Genomic_DNA"/>
</dbReference>
<dbReference type="KEGG" id="mhev:MHEL_09200"/>
<dbReference type="AlphaFoldDB" id="A0A7I7T058"/>
<dbReference type="Proteomes" id="UP000467148">
    <property type="component" value="Chromosome"/>
</dbReference>
<evidence type="ECO:0000256" key="1">
    <source>
        <dbReference type="SAM" id="SignalP"/>
    </source>
</evidence>
<keyword evidence="1" id="KW-0732">Signal</keyword>
<proteinExistence type="predicted"/>
<sequence length="166" mass="17377">MASTQQRVVVGLLTVLGLAVTAPPVSAQAAVYPDIDNYTAVNNEIYRVPDEEGVWLTTPLGIHCAIDDSGSYGCSGALPGGAAGDNEVAWFVGDPYPRLYATAQPRFVSGAGQSILNGEHVIDYHGARCAVTRESGIYCVHGDDPNSQLMVTSARVLRGPDATPSS</sequence>
<gene>
    <name evidence="2" type="ORF">MHEL_09200</name>
</gene>
<name>A0A7I7T058_9MYCO</name>
<keyword evidence="3" id="KW-1185">Reference proteome</keyword>
<evidence type="ECO:0000313" key="2">
    <source>
        <dbReference type="EMBL" id="BBY62677.1"/>
    </source>
</evidence>
<evidence type="ECO:0000313" key="3">
    <source>
        <dbReference type="Proteomes" id="UP000467148"/>
    </source>
</evidence>